<dbReference type="PROSITE" id="PS51462">
    <property type="entry name" value="NUDIX"/>
    <property type="match status" value="1"/>
</dbReference>
<evidence type="ECO:0000256" key="1">
    <source>
        <dbReference type="ARBA" id="ARBA00001946"/>
    </source>
</evidence>
<reference evidence="15 16" key="1">
    <citation type="submission" date="2017-07" db="EMBL/GenBank/DDBJ databases">
        <title>Annotated genome sequence of Bacterioplanes sanyensis isolated from Red Sea.</title>
        <authorList>
            <person name="Rehman Z.U."/>
        </authorList>
    </citation>
    <scope>NUCLEOTIDE SEQUENCE [LARGE SCALE GENOMIC DNA]</scope>
    <source>
        <strain evidence="15 16">NV9</strain>
    </source>
</reference>
<dbReference type="GO" id="GO:0047631">
    <property type="term" value="F:ADP-ribose diphosphatase activity"/>
    <property type="evidence" value="ECO:0007669"/>
    <property type="project" value="UniProtKB-EC"/>
</dbReference>
<evidence type="ECO:0000256" key="11">
    <source>
        <dbReference type="ARBA" id="ARBA00033056"/>
    </source>
</evidence>
<evidence type="ECO:0000313" key="16">
    <source>
        <dbReference type="Proteomes" id="UP000202440"/>
    </source>
</evidence>
<dbReference type="InterPro" id="IPR004385">
    <property type="entry name" value="NDP_pyrophosphatase"/>
</dbReference>
<dbReference type="GO" id="GO:0006753">
    <property type="term" value="P:nucleoside phosphate metabolic process"/>
    <property type="evidence" value="ECO:0007669"/>
    <property type="project" value="TreeGrafter"/>
</dbReference>
<feature type="domain" description="Nudix hydrolase" evidence="14">
    <location>
        <begin position="52"/>
        <end position="190"/>
    </location>
</feature>
<dbReference type="KEGG" id="bsan:CHH28_03200"/>
<dbReference type="NCBIfam" id="TIGR00052">
    <property type="entry name" value="nudix-type nucleoside diphosphatase, YffH/AdpP family"/>
    <property type="match status" value="1"/>
</dbReference>
<comment type="function">
    <text evidence="8">Acts on ADP-mannose and ADP-glucose as well as ADP-ribose. Prevents glycogen biosynthesis. The reaction catalyzed by this enzyme is a limiting step of the gluconeogenic process.</text>
</comment>
<evidence type="ECO:0000256" key="5">
    <source>
        <dbReference type="ARBA" id="ARBA00022723"/>
    </source>
</evidence>
<proteinExistence type="inferred from homology"/>
<feature type="binding site" evidence="13">
    <location>
        <position position="109"/>
    </location>
    <ligand>
        <name>Mg(2+)</name>
        <dbReference type="ChEBI" id="CHEBI:18420"/>
        <label>1</label>
    </ligand>
</feature>
<dbReference type="AlphaFoldDB" id="A0A222FG47"/>
<comment type="cofactor">
    <cofactor evidence="1 13">
        <name>Mg(2+)</name>
        <dbReference type="ChEBI" id="CHEBI:18420"/>
    </cofactor>
</comment>
<dbReference type="PROSITE" id="PS00893">
    <property type="entry name" value="NUDIX_BOX"/>
    <property type="match status" value="1"/>
</dbReference>
<dbReference type="InterPro" id="IPR020084">
    <property type="entry name" value="NUDIX_hydrolase_CS"/>
</dbReference>
<evidence type="ECO:0000256" key="8">
    <source>
        <dbReference type="ARBA" id="ARBA00025164"/>
    </source>
</evidence>
<evidence type="ECO:0000256" key="4">
    <source>
        <dbReference type="ARBA" id="ARBA00013297"/>
    </source>
</evidence>
<keyword evidence="7 13" id="KW-0460">Magnesium</keyword>
<dbReference type="EMBL" id="CP022530">
    <property type="protein sequence ID" value="ASP37740.1"/>
    <property type="molecule type" value="Genomic_DNA"/>
</dbReference>
<protein>
    <recommendedName>
        <fullName evidence="4">ADP-ribose pyrophosphatase</fullName>
        <ecNumber evidence="3">3.6.1.13</ecNumber>
    </recommendedName>
    <alternativeName>
        <fullName evidence="9">ADP-ribose diphosphatase</fullName>
    </alternativeName>
    <alternativeName>
        <fullName evidence="11">ADP-ribose phosphohydrolase</fullName>
    </alternativeName>
    <alternativeName>
        <fullName evidence="10">Adenosine diphosphoribose pyrophosphatase</fullName>
    </alternativeName>
</protein>
<organism evidence="15 16">
    <name type="scientific">Bacterioplanes sanyensis</name>
    <dbReference type="NCBI Taxonomy" id="1249553"/>
    <lineage>
        <taxon>Bacteria</taxon>
        <taxon>Pseudomonadati</taxon>
        <taxon>Pseudomonadota</taxon>
        <taxon>Gammaproteobacteria</taxon>
        <taxon>Oceanospirillales</taxon>
        <taxon>Oceanospirillaceae</taxon>
        <taxon>Bacterioplanes</taxon>
    </lineage>
</organism>
<comment type="catalytic activity">
    <reaction evidence="12">
        <text>ADP-D-ribose + H2O = D-ribose 5-phosphate + AMP + 2 H(+)</text>
        <dbReference type="Rhea" id="RHEA:10412"/>
        <dbReference type="ChEBI" id="CHEBI:15377"/>
        <dbReference type="ChEBI" id="CHEBI:15378"/>
        <dbReference type="ChEBI" id="CHEBI:57967"/>
        <dbReference type="ChEBI" id="CHEBI:78346"/>
        <dbReference type="ChEBI" id="CHEBI:456215"/>
        <dbReference type="EC" id="3.6.1.13"/>
    </reaction>
</comment>
<dbReference type="Proteomes" id="UP000202440">
    <property type="component" value="Chromosome"/>
</dbReference>
<dbReference type="OrthoDB" id="5292471at2"/>
<evidence type="ECO:0000313" key="15">
    <source>
        <dbReference type="EMBL" id="ASP37740.1"/>
    </source>
</evidence>
<evidence type="ECO:0000256" key="12">
    <source>
        <dbReference type="ARBA" id="ARBA00049546"/>
    </source>
</evidence>
<feature type="binding site" evidence="13">
    <location>
        <position position="93"/>
    </location>
    <ligand>
        <name>Mg(2+)</name>
        <dbReference type="ChEBI" id="CHEBI:18420"/>
        <label>1</label>
    </ligand>
</feature>
<comment type="similarity">
    <text evidence="2">Belongs to the Nudix hydrolase family. NudF subfamily.</text>
</comment>
<evidence type="ECO:0000256" key="13">
    <source>
        <dbReference type="PIRSR" id="PIRSR604385-2"/>
    </source>
</evidence>
<dbReference type="GO" id="GO:0019693">
    <property type="term" value="P:ribose phosphate metabolic process"/>
    <property type="evidence" value="ECO:0007669"/>
    <property type="project" value="TreeGrafter"/>
</dbReference>
<sequence length="207" mass="23470">MPPIPPPFQIKDVEVTDRSTSFKGFFTIEQLTLKHRTFDGEWLGPFTRELFRRGEAVCVLLFDPKRQTVVLTEQFRVGAIDDERSPWLLELVAGMVEDGETWQQVAQRETQEEAGCQFYQLIPICDYWVSPGGCDERVMLYCGLIDSEQVGGVHGLAQEHEDIRLVTLSLEEAKQALADGVINNAAAIIALQWLQLHHKQLLSELTD</sequence>
<dbReference type="InterPro" id="IPR015797">
    <property type="entry name" value="NUDIX_hydrolase-like_dom_sf"/>
</dbReference>
<evidence type="ECO:0000259" key="14">
    <source>
        <dbReference type="PROSITE" id="PS51462"/>
    </source>
</evidence>
<evidence type="ECO:0000256" key="6">
    <source>
        <dbReference type="ARBA" id="ARBA00022801"/>
    </source>
</evidence>
<evidence type="ECO:0000256" key="7">
    <source>
        <dbReference type="ARBA" id="ARBA00022842"/>
    </source>
</evidence>
<dbReference type="RefSeq" id="WP_094058949.1">
    <property type="nucleotide sequence ID" value="NZ_CP022530.1"/>
</dbReference>
<dbReference type="CDD" id="cd24155">
    <property type="entry name" value="NUDIX_ADPRase"/>
    <property type="match status" value="1"/>
</dbReference>
<dbReference type="InterPro" id="IPR000086">
    <property type="entry name" value="NUDIX_hydrolase_dom"/>
</dbReference>
<keyword evidence="16" id="KW-1185">Reference proteome</keyword>
<evidence type="ECO:0000256" key="2">
    <source>
        <dbReference type="ARBA" id="ARBA00007482"/>
    </source>
</evidence>
<gene>
    <name evidence="15" type="ORF">CHH28_03200</name>
</gene>
<dbReference type="Pfam" id="PF00293">
    <property type="entry name" value="NUDIX"/>
    <property type="match status" value="1"/>
</dbReference>
<keyword evidence="5 13" id="KW-0479">Metal-binding</keyword>
<keyword evidence="6" id="KW-0378">Hydrolase</keyword>
<evidence type="ECO:0000256" key="10">
    <source>
        <dbReference type="ARBA" id="ARBA00030308"/>
    </source>
</evidence>
<evidence type="ECO:0000256" key="3">
    <source>
        <dbReference type="ARBA" id="ARBA00012453"/>
    </source>
</evidence>
<dbReference type="SUPFAM" id="SSF55811">
    <property type="entry name" value="Nudix"/>
    <property type="match status" value="1"/>
</dbReference>
<dbReference type="Gene3D" id="3.90.79.10">
    <property type="entry name" value="Nucleoside Triphosphate Pyrophosphohydrolase"/>
    <property type="match status" value="1"/>
</dbReference>
<dbReference type="PANTHER" id="PTHR11839">
    <property type="entry name" value="UDP/ADP-SUGAR PYROPHOSPHATASE"/>
    <property type="match status" value="1"/>
</dbReference>
<name>A0A222FG47_9GAMM</name>
<feature type="binding site" evidence="13">
    <location>
        <position position="113"/>
    </location>
    <ligand>
        <name>Mg(2+)</name>
        <dbReference type="ChEBI" id="CHEBI:18420"/>
        <label>1</label>
    </ligand>
</feature>
<dbReference type="GO" id="GO:0005829">
    <property type="term" value="C:cytosol"/>
    <property type="evidence" value="ECO:0007669"/>
    <property type="project" value="TreeGrafter"/>
</dbReference>
<accession>A0A222FG47</accession>
<evidence type="ECO:0000256" key="9">
    <source>
        <dbReference type="ARBA" id="ARBA00030162"/>
    </source>
</evidence>
<dbReference type="PANTHER" id="PTHR11839:SF5">
    <property type="entry name" value="ADP-RIBOSE PYROPHOSPHATASE"/>
    <property type="match status" value="1"/>
</dbReference>
<feature type="binding site" evidence="13">
    <location>
        <position position="161"/>
    </location>
    <ligand>
        <name>Mg(2+)</name>
        <dbReference type="ChEBI" id="CHEBI:18420"/>
        <label>1</label>
    </ligand>
</feature>
<dbReference type="GO" id="GO:0019144">
    <property type="term" value="F:ADP-sugar diphosphatase activity"/>
    <property type="evidence" value="ECO:0007669"/>
    <property type="project" value="TreeGrafter"/>
</dbReference>
<dbReference type="GO" id="GO:0046872">
    <property type="term" value="F:metal ion binding"/>
    <property type="evidence" value="ECO:0007669"/>
    <property type="project" value="UniProtKB-KW"/>
</dbReference>
<dbReference type="EC" id="3.6.1.13" evidence="3"/>